<feature type="compositionally biased region" description="Gly residues" evidence="8">
    <location>
        <begin position="607"/>
        <end position="620"/>
    </location>
</feature>
<evidence type="ECO:0000256" key="2">
    <source>
        <dbReference type="ARBA" id="ARBA00022723"/>
    </source>
</evidence>
<dbReference type="GO" id="GO:0005634">
    <property type="term" value="C:nucleus"/>
    <property type="evidence" value="ECO:0007669"/>
    <property type="project" value="UniProtKB-SubCell"/>
</dbReference>
<dbReference type="FunFam" id="4.10.240.10:FF:000002">
    <property type="entry name" value="Zn cluster transcription factor Rds2"/>
    <property type="match status" value="1"/>
</dbReference>
<dbReference type="Pfam" id="PF24990">
    <property type="entry name" value="PAS_13"/>
    <property type="match status" value="1"/>
</dbReference>
<dbReference type="PROSITE" id="PS00463">
    <property type="entry name" value="ZN2_CY6_FUNGAL_1"/>
    <property type="match status" value="1"/>
</dbReference>
<dbReference type="Proteomes" id="UP000281677">
    <property type="component" value="Unassembled WGS sequence"/>
</dbReference>
<organism evidence="10 11">
    <name type="scientific">Hortaea werneckii</name>
    <name type="common">Black yeast</name>
    <name type="synonym">Cladosporium werneckii</name>
    <dbReference type="NCBI Taxonomy" id="91943"/>
    <lineage>
        <taxon>Eukaryota</taxon>
        <taxon>Fungi</taxon>
        <taxon>Dikarya</taxon>
        <taxon>Ascomycota</taxon>
        <taxon>Pezizomycotina</taxon>
        <taxon>Dothideomycetes</taxon>
        <taxon>Dothideomycetidae</taxon>
        <taxon>Mycosphaerellales</taxon>
        <taxon>Teratosphaeriaceae</taxon>
        <taxon>Hortaea</taxon>
    </lineage>
</organism>
<keyword evidence="3" id="KW-0862">Zinc</keyword>
<dbReference type="SUPFAM" id="SSF57701">
    <property type="entry name" value="Zn2/Cys6 DNA-binding domain"/>
    <property type="match status" value="1"/>
</dbReference>
<feature type="compositionally biased region" description="Basic and acidic residues" evidence="8">
    <location>
        <begin position="114"/>
        <end position="126"/>
    </location>
</feature>
<feature type="compositionally biased region" description="Low complexity" evidence="8">
    <location>
        <begin position="626"/>
        <end position="654"/>
    </location>
</feature>
<sequence length="758" mass="81140">MSSHQLTPAATDRPPHDTAAPNGHSPAMHAHSQPDSAHHPPQPPQPPANQPSPPKRKPSETAAEADAANGNSSKKQKRRKVNHACVYCRRSHMTCDLERPCTRCVKRDIGHLCHDEPREGPKRTKSDGGAVSGADVGGVAIAPAPTEDSERGGGGMMGAQMDGGVGGAAGPGMQFRGQGVGGIPGGNGINGTGNPVTAGQQGLPQPDQLSPAQLQHQQPPPPAANMASGAPQTTNPANLQMNNFDWNNNANNNNSWNQFQDMHHLHPNYMFNTSEVTNEYNLLNDFLSSSLLDDGAMYSTDEAQTLFNDPLLSTSSINALSQNFGQQTPNQQPQPQPQNRPPSQQHHIQPQHLQQSPHQQQQQQQQPPQPSNQPTQHHHQQQQPHHPAQQPQPLQPPPPKPGESSTSSTDPNKARNNYFLTAADPAGLTSASDRLHKLLRAKYDAGMLKPFNYVRGYARLQSYMSRHLLPSSQRRILSQLSRFRPKFREAMQELTDMQLVLVEMWFERSLMEYDRVFASMAIPACCWRRTGEIFRGNREMAELIGVGMESLRDGRLAIHEVLEEESLVSYWEKFGAIAFDGSQKAILTSCSVKVPGDGRAGDESGEKGGGGGEGAAGGSSGRREGSLQGQQGQQGQQQGNSEGSRTSTTTTTTTEGQGKHSSSSSPLAKKGSGTHSKNGTNHTTQDGNGNNSKGKESSDSVVPAAAAGGTPAVAGGSSSTGHGSSSNGGGTTATTTTRTTTTKKCCFSFTIRRDNHNM</sequence>
<evidence type="ECO:0000256" key="6">
    <source>
        <dbReference type="ARBA" id="ARBA00023163"/>
    </source>
</evidence>
<feature type="compositionally biased region" description="Low complexity" evidence="8">
    <location>
        <begin position="208"/>
        <end position="217"/>
    </location>
</feature>
<feature type="compositionally biased region" description="Polar residues" evidence="8">
    <location>
        <begin position="230"/>
        <end position="241"/>
    </location>
</feature>
<protein>
    <recommendedName>
        <fullName evidence="9">Zn(2)-C6 fungal-type domain-containing protein</fullName>
    </recommendedName>
</protein>
<keyword evidence="5" id="KW-0238">DNA-binding</keyword>
<accession>A0A3M7I025</accession>
<dbReference type="InterPro" id="IPR001138">
    <property type="entry name" value="Zn2Cys6_DnaBD"/>
</dbReference>
<evidence type="ECO:0000256" key="1">
    <source>
        <dbReference type="ARBA" id="ARBA00004123"/>
    </source>
</evidence>
<feature type="region of interest" description="Disordered" evidence="8">
    <location>
        <begin position="180"/>
        <end position="243"/>
    </location>
</feature>
<feature type="compositionally biased region" description="Low complexity" evidence="8">
    <location>
        <begin position="127"/>
        <end position="140"/>
    </location>
</feature>
<proteinExistence type="predicted"/>
<keyword evidence="4" id="KW-0805">Transcription regulation</keyword>
<dbReference type="GO" id="GO:0008270">
    <property type="term" value="F:zinc ion binding"/>
    <property type="evidence" value="ECO:0007669"/>
    <property type="project" value="InterPro"/>
</dbReference>
<feature type="compositionally biased region" description="Low complexity" evidence="8">
    <location>
        <begin position="700"/>
        <end position="725"/>
    </location>
</feature>
<dbReference type="GO" id="GO:0000977">
    <property type="term" value="F:RNA polymerase II transcription regulatory region sequence-specific DNA binding"/>
    <property type="evidence" value="ECO:0007669"/>
    <property type="project" value="TreeGrafter"/>
</dbReference>
<evidence type="ECO:0000313" key="10">
    <source>
        <dbReference type="EMBL" id="RMZ18877.1"/>
    </source>
</evidence>
<dbReference type="VEuPathDB" id="FungiDB:BTJ68_03585"/>
<gene>
    <name evidence="10" type="ORF">D0859_17135</name>
</gene>
<feature type="compositionally biased region" description="Polar residues" evidence="8">
    <location>
        <begin position="403"/>
        <end position="415"/>
    </location>
</feature>
<feature type="region of interest" description="Disordered" evidence="8">
    <location>
        <begin position="323"/>
        <end position="415"/>
    </location>
</feature>
<dbReference type="InterPro" id="IPR053045">
    <property type="entry name" value="Zinc_cluster_trans_reg"/>
</dbReference>
<keyword evidence="6" id="KW-0804">Transcription</keyword>
<dbReference type="PANTHER" id="PTHR31986:SF7">
    <property type="entry name" value="REGULATOR OF DRUG SENSITIVITY 2"/>
    <property type="match status" value="1"/>
</dbReference>
<feature type="compositionally biased region" description="Low complexity" evidence="8">
    <location>
        <begin position="341"/>
        <end position="366"/>
    </location>
</feature>
<feature type="compositionally biased region" description="Low complexity" evidence="8">
    <location>
        <begin position="381"/>
        <end position="392"/>
    </location>
</feature>
<dbReference type="GO" id="GO:0000981">
    <property type="term" value="F:DNA-binding transcription factor activity, RNA polymerase II-specific"/>
    <property type="evidence" value="ECO:0007669"/>
    <property type="project" value="InterPro"/>
</dbReference>
<name>A0A3M7I025_HORWE</name>
<feature type="region of interest" description="Disordered" evidence="8">
    <location>
        <begin position="114"/>
        <end position="156"/>
    </location>
</feature>
<dbReference type="PANTHER" id="PTHR31986">
    <property type="entry name" value="REGULATOR OF DRUG SENSITIVITY 2"/>
    <property type="match status" value="1"/>
</dbReference>
<evidence type="ECO:0000256" key="3">
    <source>
        <dbReference type="ARBA" id="ARBA00022833"/>
    </source>
</evidence>
<dbReference type="CDD" id="cd00067">
    <property type="entry name" value="GAL4"/>
    <property type="match status" value="1"/>
</dbReference>
<dbReference type="OrthoDB" id="65716at2759"/>
<evidence type="ECO:0000256" key="5">
    <source>
        <dbReference type="ARBA" id="ARBA00023125"/>
    </source>
</evidence>
<evidence type="ECO:0000259" key="9">
    <source>
        <dbReference type="PROSITE" id="PS50048"/>
    </source>
</evidence>
<evidence type="ECO:0000313" key="11">
    <source>
        <dbReference type="Proteomes" id="UP000281677"/>
    </source>
</evidence>
<feature type="region of interest" description="Disordered" evidence="8">
    <location>
        <begin position="594"/>
        <end position="739"/>
    </location>
</feature>
<feature type="compositionally biased region" description="Polar residues" evidence="8">
    <location>
        <begin position="673"/>
        <end position="692"/>
    </location>
</feature>
<reference evidence="10 11" key="1">
    <citation type="journal article" date="2018" name="BMC Genomics">
        <title>Genomic evidence for intraspecific hybridization in a clonal and extremely halotolerant yeast.</title>
        <authorList>
            <person name="Gostincar C."/>
            <person name="Stajich J.E."/>
            <person name="Zupancic J."/>
            <person name="Zalar P."/>
            <person name="Gunde-Cimerman N."/>
        </authorList>
    </citation>
    <scope>NUCLEOTIDE SEQUENCE [LARGE SCALE GENOMIC DNA]</scope>
    <source>
        <strain evidence="10 11">EXF-120</strain>
    </source>
</reference>
<dbReference type="AlphaFoldDB" id="A0A3M7I025"/>
<feature type="compositionally biased region" description="Gly residues" evidence="8">
    <location>
        <begin position="180"/>
        <end position="191"/>
    </location>
</feature>
<dbReference type="Gene3D" id="4.10.240.10">
    <property type="entry name" value="Zn(2)-C6 fungal-type DNA-binding domain"/>
    <property type="match status" value="1"/>
</dbReference>
<keyword evidence="7" id="KW-0539">Nucleus</keyword>
<dbReference type="InterPro" id="IPR056751">
    <property type="entry name" value="PAS_13"/>
</dbReference>
<keyword evidence="2" id="KW-0479">Metal-binding</keyword>
<feature type="domain" description="Zn(2)-C6 fungal-type" evidence="9">
    <location>
        <begin position="84"/>
        <end position="113"/>
    </location>
</feature>
<dbReference type="PROSITE" id="PS50048">
    <property type="entry name" value="ZN2_CY6_FUNGAL_2"/>
    <property type="match status" value="1"/>
</dbReference>
<feature type="compositionally biased region" description="Pro residues" evidence="8">
    <location>
        <begin position="40"/>
        <end position="53"/>
    </location>
</feature>
<evidence type="ECO:0000256" key="4">
    <source>
        <dbReference type="ARBA" id="ARBA00023015"/>
    </source>
</evidence>
<feature type="region of interest" description="Disordered" evidence="8">
    <location>
        <begin position="1"/>
        <end position="81"/>
    </location>
</feature>
<dbReference type="InterPro" id="IPR036864">
    <property type="entry name" value="Zn2-C6_fun-type_DNA-bd_sf"/>
</dbReference>
<comment type="subcellular location">
    <subcellularLocation>
        <location evidence="1">Nucleus</location>
    </subcellularLocation>
</comment>
<dbReference type="EMBL" id="QWIT01001264">
    <property type="protein sequence ID" value="RMZ18877.1"/>
    <property type="molecule type" value="Genomic_DNA"/>
</dbReference>
<dbReference type="Pfam" id="PF00172">
    <property type="entry name" value="Zn_clus"/>
    <property type="match status" value="1"/>
</dbReference>
<dbReference type="VEuPathDB" id="FungiDB:BTJ68_14867"/>
<comment type="caution">
    <text evidence="10">The sequence shown here is derived from an EMBL/GenBank/DDBJ whole genome shotgun (WGS) entry which is preliminary data.</text>
</comment>
<evidence type="ECO:0000256" key="7">
    <source>
        <dbReference type="ARBA" id="ARBA00023242"/>
    </source>
</evidence>
<evidence type="ECO:0000256" key="8">
    <source>
        <dbReference type="SAM" id="MobiDB-lite"/>
    </source>
</evidence>
<dbReference type="SMART" id="SM00066">
    <property type="entry name" value="GAL4"/>
    <property type="match status" value="1"/>
</dbReference>